<gene>
    <name evidence="3" type="ORF">FNYG_11625</name>
</gene>
<keyword evidence="1" id="KW-0175">Coiled coil</keyword>
<feature type="compositionally biased region" description="Low complexity" evidence="2">
    <location>
        <begin position="16"/>
        <end position="42"/>
    </location>
</feature>
<accession>A0A2K0VY74</accession>
<keyword evidence="4" id="KW-1185">Reference proteome</keyword>
<evidence type="ECO:0000313" key="4">
    <source>
        <dbReference type="Proteomes" id="UP000236664"/>
    </source>
</evidence>
<evidence type="ECO:0000256" key="1">
    <source>
        <dbReference type="SAM" id="Coils"/>
    </source>
</evidence>
<evidence type="ECO:0000313" key="3">
    <source>
        <dbReference type="EMBL" id="PNP74978.1"/>
    </source>
</evidence>
<dbReference type="EMBL" id="MTQA01000184">
    <property type="protein sequence ID" value="PNP74978.1"/>
    <property type="molecule type" value="Genomic_DNA"/>
</dbReference>
<protein>
    <submittedName>
        <fullName evidence="3">Uncharacterized protein</fullName>
    </submittedName>
</protein>
<dbReference type="AlphaFoldDB" id="A0A2K0VY74"/>
<dbReference type="Proteomes" id="UP000236664">
    <property type="component" value="Unassembled WGS sequence"/>
</dbReference>
<feature type="coiled-coil region" evidence="1">
    <location>
        <begin position="61"/>
        <end position="91"/>
    </location>
</feature>
<dbReference type="OrthoDB" id="5101788at2759"/>
<comment type="caution">
    <text evidence="3">The sequence shown here is derived from an EMBL/GenBank/DDBJ whole genome shotgun (WGS) entry which is preliminary data.</text>
</comment>
<reference evidence="3 4" key="1">
    <citation type="submission" date="2017-06" db="EMBL/GenBank/DDBJ databases">
        <title>Genome of Fusarium nygamai isolate CS10214.</title>
        <authorList>
            <person name="Gardiner D.M."/>
            <person name="Obanor F."/>
            <person name="Kazan K."/>
        </authorList>
    </citation>
    <scope>NUCLEOTIDE SEQUENCE [LARGE SCALE GENOMIC DNA]</scope>
    <source>
        <strain evidence="3 4">CS10214</strain>
    </source>
</reference>
<feature type="region of interest" description="Disordered" evidence="2">
    <location>
        <begin position="1"/>
        <end position="56"/>
    </location>
</feature>
<organism evidence="3 4">
    <name type="scientific">Gibberella nygamai</name>
    <name type="common">Bean root rot disease fungus</name>
    <name type="synonym">Fusarium nygamai</name>
    <dbReference type="NCBI Taxonomy" id="42673"/>
    <lineage>
        <taxon>Eukaryota</taxon>
        <taxon>Fungi</taxon>
        <taxon>Dikarya</taxon>
        <taxon>Ascomycota</taxon>
        <taxon>Pezizomycotina</taxon>
        <taxon>Sordariomycetes</taxon>
        <taxon>Hypocreomycetidae</taxon>
        <taxon>Hypocreales</taxon>
        <taxon>Nectriaceae</taxon>
        <taxon>Fusarium</taxon>
        <taxon>Fusarium fujikuroi species complex</taxon>
    </lineage>
</organism>
<evidence type="ECO:0000256" key="2">
    <source>
        <dbReference type="SAM" id="MobiDB-lite"/>
    </source>
</evidence>
<feature type="compositionally biased region" description="Polar residues" evidence="2">
    <location>
        <begin position="1"/>
        <end position="15"/>
    </location>
</feature>
<feature type="compositionally biased region" description="Polar residues" evidence="2">
    <location>
        <begin position="43"/>
        <end position="53"/>
    </location>
</feature>
<proteinExistence type="predicted"/>
<sequence length="105" mass="11434">MEGQTGFQPNKSGDSFSQGGFQQEGFQQGNFRQGGFQQTGFQPDSNKGFQPQGLQGVRADAADLEGLRKSIETAKEKLQEAESILKKLEFTTVISNDPGFPNNGF</sequence>
<name>A0A2K0VY74_GIBNY</name>